<proteinExistence type="predicted"/>
<name>A0A8S5MDG8_9CAUD</name>
<dbReference type="EMBL" id="BK014882">
    <property type="protein sequence ID" value="DAD80294.1"/>
    <property type="molecule type" value="Genomic_DNA"/>
</dbReference>
<protein>
    <submittedName>
        <fullName evidence="1">Kil protein</fullName>
    </submittedName>
</protein>
<accession>A0A8S5MDG8</accession>
<sequence>MPQLNYLSKIAAAESKLAIANFLGDKKMRGEAMQAIHKAKLELRNYVKR</sequence>
<dbReference type="Pfam" id="PF06301">
    <property type="entry name" value="Lambda_Kil"/>
    <property type="match status" value="1"/>
</dbReference>
<reference evidence="1" key="1">
    <citation type="journal article" date="2021" name="Proc. Natl. Acad. Sci. U.S.A.">
        <title>A Catalog of Tens of Thousands of Viruses from Human Metagenomes Reveals Hidden Associations with Chronic Diseases.</title>
        <authorList>
            <person name="Tisza M.J."/>
            <person name="Buck C.B."/>
        </authorList>
    </citation>
    <scope>NUCLEOTIDE SEQUENCE</scope>
    <source>
        <strain evidence="1">CtTqA28</strain>
    </source>
</reference>
<dbReference type="InterPro" id="IPR010444">
    <property type="entry name" value="Phage_lambda_Kil"/>
</dbReference>
<organism evidence="1">
    <name type="scientific">Caudovirales sp. ctTqA28</name>
    <dbReference type="NCBI Taxonomy" id="2826775"/>
    <lineage>
        <taxon>Viruses</taxon>
        <taxon>Duplodnaviria</taxon>
        <taxon>Heunggongvirae</taxon>
        <taxon>Uroviricota</taxon>
        <taxon>Caudoviricetes</taxon>
    </lineage>
</organism>
<evidence type="ECO:0000313" key="1">
    <source>
        <dbReference type="EMBL" id="DAD80294.1"/>
    </source>
</evidence>